<feature type="compositionally biased region" description="Basic and acidic residues" evidence="1">
    <location>
        <begin position="96"/>
        <end position="109"/>
    </location>
</feature>
<evidence type="ECO:0000256" key="1">
    <source>
        <dbReference type="SAM" id="MobiDB-lite"/>
    </source>
</evidence>
<feature type="non-terminal residue" evidence="2">
    <location>
        <position position="145"/>
    </location>
</feature>
<gene>
    <name evidence="2" type="ORF">EZS28_023888</name>
</gene>
<dbReference type="Proteomes" id="UP000324800">
    <property type="component" value="Unassembled WGS sequence"/>
</dbReference>
<proteinExistence type="predicted"/>
<dbReference type="SUPFAM" id="SSF116846">
    <property type="entry name" value="MIT domain"/>
    <property type="match status" value="1"/>
</dbReference>
<dbReference type="PANTHER" id="PTHR23074">
    <property type="entry name" value="AAA DOMAIN-CONTAINING"/>
    <property type="match status" value="1"/>
</dbReference>
<dbReference type="PANTHER" id="PTHR23074:SF83">
    <property type="entry name" value="VACUOLAR PROTEIN SORTING-ASSOCIATED PROTEIN 4A"/>
    <property type="match status" value="1"/>
</dbReference>
<accession>A0A5J4VDY1</accession>
<dbReference type="EMBL" id="SNRW01007810">
    <property type="protein sequence ID" value="KAA6380584.1"/>
    <property type="molecule type" value="Genomic_DNA"/>
</dbReference>
<dbReference type="AlphaFoldDB" id="A0A5J4VDY1"/>
<name>A0A5J4VDY1_9EUKA</name>
<sequence>MANIPKTGNAFIDNYNIEVQNAVDAEKTKDYKKAMLHYQNAQKSAEQAIKFEKFPQMKEGYQQKLDSVVRRISEIEEALKPRLMVAADGMGKGKKGTKETDEDRGKKFNDVILQEKPNVKWDDVAGLEDAKRFLREAVVLPRTHP</sequence>
<protein>
    <recommendedName>
        <fullName evidence="4">MIT domain-containing protein</fullName>
    </recommendedName>
</protein>
<evidence type="ECO:0000313" key="3">
    <source>
        <dbReference type="Proteomes" id="UP000324800"/>
    </source>
</evidence>
<dbReference type="Gene3D" id="3.40.50.300">
    <property type="entry name" value="P-loop containing nucleotide triphosphate hydrolases"/>
    <property type="match status" value="1"/>
</dbReference>
<feature type="region of interest" description="Disordered" evidence="1">
    <location>
        <begin position="86"/>
        <end position="109"/>
    </location>
</feature>
<dbReference type="InterPro" id="IPR050304">
    <property type="entry name" value="MT-severing_AAA_ATPase"/>
</dbReference>
<evidence type="ECO:0000313" key="2">
    <source>
        <dbReference type="EMBL" id="KAA6380584.1"/>
    </source>
</evidence>
<dbReference type="InterPro" id="IPR027417">
    <property type="entry name" value="P-loop_NTPase"/>
</dbReference>
<dbReference type="Gene3D" id="1.20.58.80">
    <property type="entry name" value="Phosphotransferase system, lactose/cellobiose-type IIA subunit"/>
    <property type="match status" value="1"/>
</dbReference>
<reference evidence="2 3" key="1">
    <citation type="submission" date="2019-03" db="EMBL/GenBank/DDBJ databases">
        <title>Single cell metagenomics reveals metabolic interactions within the superorganism composed of flagellate Streblomastix strix and complex community of Bacteroidetes bacteria on its surface.</title>
        <authorList>
            <person name="Treitli S.C."/>
            <person name="Kolisko M."/>
            <person name="Husnik F."/>
            <person name="Keeling P."/>
            <person name="Hampl V."/>
        </authorList>
    </citation>
    <scope>NUCLEOTIDE SEQUENCE [LARGE SCALE GENOMIC DNA]</scope>
    <source>
        <strain evidence="2">ST1C</strain>
    </source>
</reference>
<organism evidence="2 3">
    <name type="scientific">Streblomastix strix</name>
    <dbReference type="NCBI Taxonomy" id="222440"/>
    <lineage>
        <taxon>Eukaryota</taxon>
        <taxon>Metamonada</taxon>
        <taxon>Preaxostyla</taxon>
        <taxon>Oxymonadida</taxon>
        <taxon>Streblomastigidae</taxon>
        <taxon>Streblomastix</taxon>
    </lineage>
</organism>
<evidence type="ECO:0008006" key="4">
    <source>
        <dbReference type="Google" id="ProtNLM"/>
    </source>
</evidence>
<dbReference type="InterPro" id="IPR036181">
    <property type="entry name" value="MIT_dom_sf"/>
</dbReference>
<dbReference type="OrthoDB" id="29072at2759"/>
<comment type="caution">
    <text evidence="2">The sequence shown here is derived from an EMBL/GenBank/DDBJ whole genome shotgun (WGS) entry which is preliminary data.</text>
</comment>
<dbReference type="GO" id="GO:0016887">
    <property type="term" value="F:ATP hydrolysis activity"/>
    <property type="evidence" value="ECO:0007669"/>
    <property type="project" value="TreeGrafter"/>
</dbReference>